<dbReference type="PROSITE" id="PS51318">
    <property type="entry name" value="TAT"/>
    <property type="match status" value="1"/>
</dbReference>
<dbReference type="Gene3D" id="3.60.21.10">
    <property type="match status" value="1"/>
</dbReference>
<organism evidence="3 4">
    <name type="scientific">Luteolibacter ambystomatis</name>
    <dbReference type="NCBI Taxonomy" id="2824561"/>
    <lineage>
        <taxon>Bacteria</taxon>
        <taxon>Pseudomonadati</taxon>
        <taxon>Verrucomicrobiota</taxon>
        <taxon>Verrucomicrobiia</taxon>
        <taxon>Verrucomicrobiales</taxon>
        <taxon>Verrucomicrobiaceae</taxon>
        <taxon>Luteolibacter</taxon>
    </lineage>
</organism>
<dbReference type="Pfam" id="PF00149">
    <property type="entry name" value="Metallophos"/>
    <property type="match status" value="1"/>
</dbReference>
<dbReference type="EMBL" id="CP073100">
    <property type="protein sequence ID" value="QUE50327.1"/>
    <property type="molecule type" value="Genomic_DNA"/>
</dbReference>
<dbReference type="InterPro" id="IPR029052">
    <property type="entry name" value="Metallo-depent_PP-like"/>
</dbReference>
<dbReference type="AlphaFoldDB" id="A0A975IYK3"/>
<evidence type="ECO:0000313" key="4">
    <source>
        <dbReference type="Proteomes" id="UP000676169"/>
    </source>
</evidence>
<feature type="domain" description="Calcineurin-like phosphoesterase" evidence="2">
    <location>
        <begin position="32"/>
        <end position="217"/>
    </location>
</feature>
<dbReference type="GO" id="GO:0016787">
    <property type="term" value="F:hydrolase activity"/>
    <property type="evidence" value="ECO:0007669"/>
    <property type="project" value="InterPro"/>
</dbReference>
<dbReference type="InterPro" id="IPR051918">
    <property type="entry name" value="STPP_CPPED1"/>
</dbReference>
<gene>
    <name evidence="3" type="ORF">KBB96_15805</name>
</gene>
<dbReference type="Proteomes" id="UP000676169">
    <property type="component" value="Chromosome"/>
</dbReference>
<keyword evidence="1" id="KW-0732">Signal</keyword>
<dbReference type="InterPro" id="IPR006311">
    <property type="entry name" value="TAT_signal"/>
</dbReference>
<dbReference type="PANTHER" id="PTHR43143:SF1">
    <property type="entry name" value="SERINE_THREONINE-PROTEIN PHOSPHATASE CPPED1"/>
    <property type="match status" value="1"/>
</dbReference>
<proteinExistence type="predicted"/>
<keyword evidence="4" id="KW-1185">Reference proteome</keyword>
<sequence length="323" mass="36524">MNTRRQFLKAALAVSATYPLPLLAAGSSAKKIRIGMITDIHKDLVPDADERLKAFMAAMDQVKADAIMQLGDFCQPKPANRAFTDIFNAFTGPKYHVLGNHDMDGGFKREQTMVFWSMQARYYSFDLGGFHFIVLDGNDRPAGWKGGYPHYLADDQVAWLKEDLEKTKLSTFIFSHQSFERPMCIDNQEAVRAILEAAKTPDGRRKVAACFNGHWHIDHERVINGIPYIHVNSASYYYMGGNWKKGKADPELAKTFPLYAYNAGYKKPIFTMLEIDPAAGTFTMRGMKGEWDGPSPQELGYKSDEVENDWLKPSITEVKERIS</sequence>
<accession>A0A975IYK3</accession>
<feature type="signal peptide" evidence="1">
    <location>
        <begin position="1"/>
        <end position="24"/>
    </location>
</feature>
<evidence type="ECO:0000259" key="2">
    <source>
        <dbReference type="Pfam" id="PF00149"/>
    </source>
</evidence>
<protein>
    <submittedName>
        <fullName evidence="3">Metallophosphoesterase</fullName>
    </submittedName>
</protein>
<dbReference type="SUPFAM" id="SSF56300">
    <property type="entry name" value="Metallo-dependent phosphatases"/>
    <property type="match status" value="1"/>
</dbReference>
<reference evidence="3" key="1">
    <citation type="submission" date="2021-04" db="EMBL/GenBank/DDBJ databases">
        <title>Luteolibacter sp. 32A isolated from the skin of an Anderson's salamander (Ambystoma andersonii).</title>
        <authorList>
            <person name="Spergser J."/>
            <person name="Busse H.-J."/>
        </authorList>
    </citation>
    <scope>NUCLEOTIDE SEQUENCE</scope>
    <source>
        <strain evidence="3">32A</strain>
    </source>
</reference>
<dbReference type="KEGG" id="lamb:KBB96_15805"/>
<feature type="chain" id="PRO_5036987814" evidence="1">
    <location>
        <begin position="25"/>
        <end position="323"/>
    </location>
</feature>
<name>A0A975IYK3_9BACT</name>
<dbReference type="InterPro" id="IPR004843">
    <property type="entry name" value="Calcineurin-like_PHP"/>
</dbReference>
<evidence type="ECO:0000256" key="1">
    <source>
        <dbReference type="SAM" id="SignalP"/>
    </source>
</evidence>
<dbReference type="PANTHER" id="PTHR43143">
    <property type="entry name" value="METALLOPHOSPHOESTERASE, CALCINEURIN SUPERFAMILY"/>
    <property type="match status" value="1"/>
</dbReference>
<dbReference type="RefSeq" id="WP_211630467.1">
    <property type="nucleotide sequence ID" value="NZ_CP073100.1"/>
</dbReference>
<evidence type="ECO:0000313" key="3">
    <source>
        <dbReference type="EMBL" id="QUE50327.1"/>
    </source>
</evidence>